<keyword evidence="12" id="KW-1185">Reference proteome</keyword>
<evidence type="ECO:0000259" key="11">
    <source>
        <dbReference type="Pfam" id="PF00759"/>
    </source>
</evidence>
<keyword evidence="7" id="KW-0326">Glycosidase</keyword>
<dbReference type="PANTHER" id="PTHR22298">
    <property type="entry name" value="ENDO-1,4-BETA-GLUCANASE"/>
    <property type="match status" value="1"/>
</dbReference>
<evidence type="ECO:0000256" key="9">
    <source>
        <dbReference type="SAM" id="MobiDB-lite"/>
    </source>
</evidence>
<evidence type="ECO:0000256" key="1">
    <source>
        <dbReference type="ARBA" id="ARBA00000966"/>
    </source>
</evidence>
<keyword evidence="6" id="KW-0119">Carbohydrate metabolism</keyword>
<keyword evidence="10" id="KW-0812">Transmembrane</keyword>
<sequence>MTREIEMQEMDWAAFPKPSEEMQSRWLLQPSTMLKKKTNARKKAYAWSLVVLTGVLAVLGFSMMMIRALTHRHHHQQQQTPEIYSSALHAGLKFFNRRATGHLPDGNNVTWRGDSCVQDGKYPGSTYRNLSGGYYDGGDAIKSNFKMSFAMTMLSWSVIEYHSKYEAVGELSHVEGLIKWGTDYFLNTFDSSADIVNEMVLQEKKRFLLLPGQPLHIVTFFPFSFKQVGDEGTESYCWMRPEDTDYKRHLHVCFGDCPNLAAEMAAALASASIVFSENVAYSQKLIQGAKILYKYAESSMKGISSNTDSSSSWDELLWSGTWLYYATGDVSYLDRVTTLALDDRSDSFSSDPGVFSWNTKLAGAQLLLTRLRLFLSPGYPSEEVLRKFHDQIGIVMCSYLPSFNKFNRTKGGLIQLNHAGPQPLQYAANAAFLAALYSDYLDASDTRGWTCGPNFYFAYVLRDFSRSQIDYILGKNPRNISYVVGFGERYPKRVQHRGASIPKDRKESCEGGWKWRESSKENPNVVEGAMVAGPDGHDGFRDDRTNPNYTEPTLTGNAVLVAALVALSGDKNMFEKNRIFYAVPPLFPDAPPPPAPWTP</sequence>
<keyword evidence="10" id="KW-1133">Transmembrane helix</keyword>
<dbReference type="InterPro" id="IPR012341">
    <property type="entry name" value="6hp_glycosidase-like_sf"/>
</dbReference>
<feature type="region of interest" description="Disordered" evidence="9">
    <location>
        <begin position="531"/>
        <end position="551"/>
    </location>
</feature>
<reference evidence="12" key="1">
    <citation type="journal article" date="2019" name="Database">
        <title>The radish genome database (RadishGD): an integrated information resource for radish genomics.</title>
        <authorList>
            <person name="Yu H.J."/>
            <person name="Baek S."/>
            <person name="Lee Y.J."/>
            <person name="Cho A."/>
            <person name="Mun J.H."/>
        </authorList>
    </citation>
    <scope>NUCLEOTIDE SEQUENCE [LARGE SCALE GENOMIC DNA]</scope>
    <source>
        <strain evidence="12">cv. WK10039</strain>
    </source>
</reference>
<evidence type="ECO:0000256" key="6">
    <source>
        <dbReference type="ARBA" id="ARBA00023277"/>
    </source>
</evidence>
<keyword evidence="4" id="KW-0378">Hydrolase</keyword>
<dbReference type="InterPro" id="IPR008928">
    <property type="entry name" value="6-hairpin_glycosidase_sf"/>
</dbReference>
<evidence type="ECO:0000313" key="13">
    <source>
        <dbReference type="RefSeq" id="XP_056843910.1"/>
    </source>
</evidence>
<organism evidence="12 13">
    <name type="scientific">Raphanus sativus</name>
    <name type="common">Radish</name>
    <name type="synonym">Raphanus raphanistrum var. sativus</name>
    <dbReference type="NCBI Taxonomy" id="3726"/>
    <lineage>
        <taxon>Eukaryota</taxon>
        <taxon>Viridiplantae</taxon>
        <taxon>Streptophyta</taxon>
        <taxon>Embryophyta</taxon>
        <taxon>Tracheophyta</taxon>
        <taxon>Spermatophyta</taxon>
        <taxon>Magnoliopsida</taxon>
        <taxon>eudicotyledons</taxon>
        <taxon>Gunneridae</taxon>
        <taxon>Pentapetalae</taxon>
        <taxon>rosids</taxon>
        <taxon>malvids</taxon>
        <taxon>Brassicales</taxon>
        <taxon>Brassicaceae</taxon>
        <taxon>Brassiceae</taxon>
        <taxon>Raphanus</taxon>
    </lineage>
</organism>
<dbReference type="Pfam" id="PF00759">
    <property type="entry name" value="Glyco_hydro_9"/>
    <property type="match status" value="1"/>
</dbReference>
<dbReference type="GeneID" id="108810441"/>
<dbReference type="OrthoDB" id="10257085at2759"/>
<dbReference type="GO" id="GO:0008810">
    <property type="term" value="F:cellulase activity"/>
    <property type="evidence" value="ECO:0007669"/>
    <property type="project" value="UniProtKB-EC"/>
</dbReference>
<feature type="transmembrane region" description="Helical" evidence="10">
    <location>
        <begin position="44"/>
        <end position="66"/>
    </location>
</feature>
<dbReference type="GO" id="GO:0030245">
    <property type="term" value="P:cellulose catabolic process"/>
    <property type="evidence" value="ECO:0007669"/>
    <property type="project" value="UniProtKB-KW"/>
</dbReference>
<evidence type="ECO:0000256" key="4">
    <source>
        <dbReference type="ARBA" id="ARBA00022801"/>
    </source>
</evidence>
<comment type="similarity">
    <text evidence="2">Belongs to the glycosyl hydrolase 9 (cellulase E) family.</text>
</comment>
<name>A0A9W3BXE9_RAPSA</name>
<dbReference type="KEGG" id="rsz:108810441"/>
<keyword evidence="5" id="KW-0136">Cellulose degradation</keyword>
<evidence type="ECO:0000256" key="10">
    <source>
        <dbReference type="SAM" id="Phobius"/>
    </source>
</evidence>
<dbReference type="AlphaFoldDB" id="A0A9W3BXE9"/>
<dbReference type="RefSeq" id="XP_056843910.1">
    <property type="nucleotide sequence ID" value="XM_056987930.1"/>
</dbReference>
<keyword evidence="10" id="KW-0472">Membrane</keyword>
<evidence type="ECO:0000256" key="2">
    <source>
        <dbReference type="ARBA" id="ARBA00007072"/>
    </source>
</evidence>
<evidence type="ECO:0000313" key="12">
    <source>
        <dbReference type="Proteomes" id="UP000504610"/>
    </source>
</evidence>
<protein>
    <recommendedName>
        <fullName evidence="3">cellulase</fullName>
        <ecNumber evidence="3">3.2.1.4</ecNumber>
    </recommendedName>
</protein>
<evidence type="ECO:0000256" key="8">
    <source>
        <dbReference type="ARBA" id="ARBA00023326"/>
    </source>
</evidence>
<comment type="catalytic activity">
    <reaction evidence="1">
        <text>Endohydrolysis of (1-&gt;4)-beta-D-glucosidic linkages in cellulose, lichenin and cereal beta-D-glucans.</text>
        <dbReference type="EC" id="3.2.1.4"/>
    </reaction>
</comment>
<feature type="compositionally biased region" description="Basic and acidic residues" evidence="9">
    <location>
        <begin position="535"/>
        <end position="545"/>
    </location>
</feature>
<evidence type="ECO:0000256" key="3">
    <source>
        <dbReference type="ARBA" id="ARBA00012601"/>
    </source>
</evidence>
<dbReference type="SUPFAM" id="SSF48208">
    <property type="entry name" value="Six-hairpin glycosidases"/>
    <property type="match status" value="1"/>
</dbReference>
<dbReference type="InterPro" id="IPR001701">
    <property type="entry name" value="Glyco_hydro_9"/>
</dbReference>
<dbReference type="Proteomes" id="UP000504610">
    <property type="component" value="Chromosome 6"/>
</dbReference>
<evidence type="ECO:0000256" key="7">
    <source>
        <dbReference type="ARBA" id="ARBA00023295"/>
    </source>
</evidence>
<proteinExistence type="inferred from homology"/>
<reference evidence="13" key="2">
    <citation type="submission" date="2025-08" db="UniProtKB">
        <authorList>
            <consortium name="RefSeq"/>
        </authorList>
    </citation>
    <scope>IDENTIFICATION</scope>
    <source>
        <tissue evidence="13">Leaf</tissue>
    </source>
</reference>
<gene>
    <name evidence="13" type="primary">LOC108810441</name>
</gene>
<dbReference type="Gene3D" id="1.50.10.10">
    <property type="match status" value="1"/>
</dbReference>
<accession>A0A9W3BXE9</accession>
<dbReference type="EC" id="3.2.1.4" evidence="3"/>
<feature type="domain" description="Glycoside hydrolase family 9" evidence="11">
    <location>
        <begin position="84"/>
        <end position="564"/>
    </location>
</feature>
<evidence type="ECO:0000256" key="5">
    <source>
        <dbReference type="ARBA" id="ARBA00023001"/>
    </source>
</evidence>
<keyword evidence="8" id="KW-0624">Polysaccharide degradation</keyword>